<evidence type="ECO:0000256" key="1">
    <source>
        <dbReference type="ARBA" id="ARBA00004186"/>
    </source>
</evidence>
<protein>
    <submittedName>
        <fullName evidence="13">Uncharacterized protein</fullName>
    </submittedName>
</protein>
<dbReference type="HOGENOM" id="CLU_078354_0_0_1"/>
<evidence type="ECO:0000256" key="10">
    <source>
        <dbReference type="ARBA" id="ARBA00023212"/>
    </source>
</evidence>
<proteinExistence type="inferred from homology"/>
<dbReference type="GO" id="GO:0005876">
    <property type="term" value="C:spindle microtubule"/>
    <property type="evidence" value="ECO:0007669"/>
    <property type="project" value="TreeGrafter"/>
</dbReference>
<keyword evidence="5" id="KW-0963">Cytoplasm</keyword>
<dbReference type="PANTHER" id="PTHR48118">
    <property type="entry name" value="SPINDLE AND KINETOCHORE-ASSOCIATED PROTEIN 3"/>
    <property type="match status" value="1"/>
</dbReference>
<evidence type="ECO:0000256" key="7">
    <source>
        <dbReference type="ARBA" id="ARBA00022701"/>
    </source>
</evidence>
<keyword evidence="7" id="KW-0493">Microtubule</keyword>
<dbReference type="InterPro" id="IPR033341">
    <property type="entry name" value="SKA3"/>
</dbReference>
<dbReference type="eggNOG" id="ENOG502QWCY">
    <property type="taxonomic scope" value="Eukaryota"/>
</dbReference>
<evidence type="ECO:0000256" key="4">
    <source>
        <dbReference type="ARBA" id="ARBA00022454"/>
    </source>
</evidence>
<keyword evidence="12" id="KW-0137">Centromere</keyword>
<evidence type="ECO:0000256" key="2">
    <source>
        <dbReference type="ARBA" id="ARBA00004629"/>
    </source>
</evidence>
<evidence type="ECO:0000313" key="13">
    <source>
        <dbReference type="EnsemblPlants" id="OGLUM12G20960.1"/>
    </source>
</evidence>
<reference evidence="13" key="2">
    <citation type="submission" date="2018-05" db="EMBL/GenBank/DDBJ databases">
        <title>OgluRS3 (Oryza glumaepatula Reference Sequence Version 3).</title>
        <authorList>
            <person name="Zhang J."/>
            <person name="Kudrna D."/>
            <person name="Lee S."/>
            <person name="Talag J."/>
            <person name="Welchert J."/>
            <person name="Wing R.A."/>
        </authorList>
    </citation>
    <scope>NUCLEOTIDE SEQUENCE [LARGE SCALE GENOMIC DNA]</scope>
</reference>
<evidence type="ECO:0000256" key="12">
    <source>
        <dbReference type="ARBA" id="ARBA00023328"/>
    </source>
</evidence>
<keyword evidence="9" id="KW-0995">Kinetochore</keyword>
<evidence type="ECO:0000256" key="6">
    <source>
        <dbReference type="ARBA" id="ARBA00022618"/>
    </source>
</evidence>
<dbReference type="STRING" id="40148.A0A0E0BVF4"/>
<keyword evidence="6" id="KW-0132">Cell division</keyword>
<evidence type="ECO:0000256" key="11">
    <source>
        <dbReference type="ARBA" id="ARBA00023306"/>
    </source>
</evidence>
<comment type="similarity">
    <text evidence="3">Belongs to the SKA3 family.</text>
</comment>
<dbReference type="EnsemblPlants" id="OGLUM12G20960.1">
    <property type="protein sequence ID" value="OGLUM12G20960.1"/>
    <property type="gene ID" value="OGLUM12G20960"/>
</dbReference>
<accession>A0A0E0BVF4</accession>
<keyword evidence="14" id="KW-1185">Reference proteome</keyword>
<keyword evidence="10" id="KW-0206">Cytoskeleton</keyword>
<name>A0A0E0BVF4_9ORYZ</name>
<dbReference type="Proteomes" id="UP000026961">
    <property type="component" value="Chromosome 12"/>
</dbReference>
<reference evidence="13" key="1">
    <citation type="submission" date="2015-04" db="UniProtKB">
        <authorList>
            <consortium name="EnsemblPlants"/>
        </authorList>
    </citation>
    <scope>IDENTIFICATION</scope>
</reference>
<keyword evidence="8" id="KW-0498">Mitosis</keyword>
<dbReference type="Gramene" id="OGLUM12G20960.1">
    <property type="protein sequence ID" value="OGLUM12G20960.1"/>
    <property type="gene ID" value="OGLUM12G20960"/>
</dbReference>
<evidence type="ECO:0000256" key="8">
    <source>
        <dbReference type="ARBA" id="ARBA00022776"/>
    </source>
</evidence>
<dbReference type="GO" id="GO:0000940">
    <property type="term" value="C:outer kinetochore"/>
    <property type="evidence" value="ECO:0007669"/>
    <property type="project" value="InterPro"/>
</dbReference>
<comment type="subcellular location">
    <subcellularLocation>
        <location evidence="2">Chromosome</location>
        <location evidence="2">Centromere</location>
        <location evidence="2">Kinetochore</location>
    </subcellularLocation>
    <subcellularLocation>
        <location evidence="1">Cytoplasm</location>
        <location evidence="1">Cytoskeleton</location>
        <location evidence="1">Spindle</location>
    </subcellularLocation>
</comment>
<keyword evidence="11" id="KW-0131">Cell cycle</keyword>
<dbReference type="GO" id="GO:0000278">
    <property type="term" value="P:mitotic cell cycle"/>
    <property type="evidence" value="ECO:0007669"/>
    <property type="project" value="TreeGrafter"/>
</dbReference>
<evidence type="ECO:0000256" key="5">
    <source>
        <dbReference type="ARBA" id="ARBA00022490"/>
    </source>
</evidence>
<organism evidence="13">
    <name type="scientific">Oryza glumipatula</name>
    <dbReference type="NCBI Taxonomy" id="40148"/>
    <lineage>
        <taxon>Eukaryota</taxon>
        <taxon>Viridiplantae</taxon>
        <taxon>Streptophyta</taxon>
        <taxon>Embryophyta</taxon>
        <taxon>Tracheophyta</taxon>
        <taxon>Spermatophyta</taxon>
        <taxon>Magnoliopsida</taxon>
        <taxon>Liliopsida</taxon>
        <taxon>Poales</taxon>
        <taxon>Poaceae</taxon>
        <taxon>BOP clade</taxon>
        <taxon>Oryzoideae</taxon>
        <taxon>Oryzeae</taxon>
        <taxon>Oryzinae</taxon>
        <taxon>Oryza</taxon>
    </lineage>
</organism>
<dbReference type="GO" id="GO:0051301">
    <property type="term" value="P:cell division"/>
    <property type="evidence" value="ECO:0007669"/>
    <property type="project" value="UniProtKB-KW"/>
</dbReference>
<sequence length="312" mass="33859">MEAKISSLCTALSSVLDHADDSSRALSDALSRRPIHLESAARGFLQGLERRSEAAGADLSRLESMAFGTVSFEELLGHCGEALAMFSRHADAIESRLVAFGYVPPDEEASEDVEEDWDVEKLPGVAGNGCFGGTSSVLRSSREMVDDDDALFENSMSLKNLGFSDACLATLSSQDSGLSGSTEILYRKPESVADVENKVNDAESMIPPKETNGQGNDAQGAIKASKEEYEKLPPYMKTLATWEELQEAISKLNSYFSSDKTQGNVALNQDDVGEIGLGRKGRSYLLILLRMNQLAMENIDGSIFYNIRKSDS</sequence>
<keyword evidence="4" id="KW-0158">Chromosome</keyword>
<evidence type="ECO:0000313" key="14">
    <source>
        <dbReference type="Proteomes" id="UP000026961"/>
    </source>
</evidence>
<dbReference type="GO" id="GO:0007059">
    <property type="term" value="P:chromosome segregation"/>
    <property type="evidence" value="ECO:0007669"/>
    <property type="project" value="InterPro"/>
</dbReference>
<dbReference type="AlphaFoldDB" id="A0A0E0BVF4"/>
<dbReference type="PANTHER" id="PTHR48118:SF1">
    <property type="entry name" value="SPINDLE AND KINETOCHORE-ASSOCIATED PROTEIN 3"/>
    <property type="match status" value="1"/>
</dbReference>
<evidence type="ECO:0000256" key="9">
    <source>
        <dbReference type="ARBA" id="ARBA00022838"/>
    </source>
</evidence>
<evidence type="ECO:0000256" key="3">
    <source>
        <dbReference type="ARBA" id="ARBA00007716"/>
    </source>
</evidence>